<feature type="compositionally biased region" description="Polar residues" evidence="7">
    <location>
        <begin position="18"/>
        <end position="28"/>
    </location>
</feature>
<protein>
    <submittedName>
        <fullName evidence="9">6-hydroxynicotinate 3-monooxygenase</fullName>
    </submittedName>
</protein>
<keyword evidence="5" id="KW-0560">Oxidoreductase</keyword>
<evidence type="ECO:0000256" key="2">
    <source>
        <dbReference type="ARBA" id="ARBA00007992"/>
    </source>
</evidence>
<organism evidence="9">
    <name type="scientific">Penicillium chrysogenum</name>
    <name type="common">Penicillium notatum</name>
    <dbReference type="NCBI Taxonomy" id="5076"/>
    <lineage>
        <taxon>Eukaryota</taxon>
        <taxon>Fungi</taxon>
        <taxon>Dikarya</taxon>
        <taxon>Ascomycota</taxon>
        <taxon>Pezizomycotina</taxon>
        <taxon>Eurotiomycetes</taxon>
        <taxon>Eurotiomycetidae</taxon>
        <taxon>Eurotiales</taxon>
        <taxon>Aspergillaceae</taxon>
        <taxon>Penicillium</taxon>
        <taxon>Penicillium chrysogenum species complex</taxon>
    </lineage>
</organism>
<dbReference type="EMBL" id="CM002798">
    <property type="protein sequence ID" value="KZN93673.1"/>
    <property type="molecule type" value="Genomic_DNA"/>
</dbReference>
<dbReference type="InterPro" id="IPR036188">
    <property type="entry name" value="FAD/NAD-bd_sf"/>
</dbReference>
<dbReference type="GO" id="GO:0004497">
    <property type="term" value="F:monooxygenase activity"/>
    <property type="evidence" value="ECO:0007669"/>
    <property type="project" value="UniProtKB-KW"/>
</dbReference>
<dbReference type="PhylomeDB" id="A0A167Y7Y3"/>
<name>A0A167Y7Y3_PENCH</name>
<dbReference type="AlphaFoldDB" id="A0A167Y7Y3"/>
<evidence type="ECO:0000256" key="4">
    <source>
        <dbReference type="ARBA" id="ARBA00022827"/>
    </source>
</evidence>
<dbReference type="PANTHER" id="PTHR13789:SF315">
    <property type="entry name" value="FAD-DEPENDENT MONOOXYGENASE MDPD"/>
    <property type="match status" value="1"/>
</dbReference>
<evidence type="ECO:0000256" key="6">
    <source>
        <dbReference type="ARBA" id="ARBA00023033"/>
    </source>
</evidence>
<dbReference type="SUPFAM" id="SSF51905">
    <property type="entry name" value="FAD/NAD(P)-binding domain"/>
    <property type="match status" value="1"/>
</dbReference>
<dbReference type="InterPro" id="IPR050493">
    <property type="entry name" value="FAD-dep_Monooxygenase_BioMet"/>
</dbReference>
<accession>A0A167Y7Y3</accession>
<dbReference type="OMA" id="ANESWVP"/>
<evidence type="ECO:0000256" key="1">
    <source>
        <dbReference type="ARBA" id="ARBA00001974"/>
    </source>
</evidence>
<dbReference type="Pfam" id="PF01494">
    <property type="entry name" value="FAD_binding_3"/>
    <property type="match status" value="1"/>
</dbReference>
<comment type="cofactor">
    <cofactor evidence="1">
        <name>FAD</name>
        <dbReference type="ChEBI" id="CHEBI:57692"/>
    </cofactor>
</comment>
<dbReference type="InterPro" id="IPR002938">
    <property type="entry name" value="FAD-bd"/>
</dbReference>
<dbReference type="PANTHER" id="PTHR13789">
    <property type="entry name" value="MONOOXYGENASE"/>
    <property type="match status" value="1"/>
</dbReference>
<dbReference type="Proteomes" id="UP000076449">
    <property type="component" value="Chromosome I"/>
</dbReference>
<evidence type="ECO:0000256" key="5">
    <source>
        <dbReference type="ARBA" id="ARBA00023002"/>
    </source>
</evidence>
<feature type="domain" description="FAD-binding" evidence="8">
    <location>
        <begin position="37"/>
        <end position="391"/>
    </location>
</feature>
<gene>
    <name evidence="9" type="ORF">EN45_038570</name>
</gene>
<keyword evidence="6 9" id="KW-0503">Monooxygenase</keyword>
<evidence type="ECO:0000256" key="3">
    <source>
        <dbReference type="ARBA" id="ARBA00022630"/>
    </source>
</evidence>
<sequence>MVSNGYLSHGDKDEFNPQKWSSTASQLPKRSPDTYLNVLIVGAGLAGLITALECWRKGHNVVGILERSQGPVYTGDIIVIGPSAISTLRHWPDICRDLEEDQSDSVMYYRRHNGDLILGPTTLGYNSPEHLAQRQDLPHVAPHQVRRKFYRMLLRQVARVGLKVEYGQRVERYFEDEAANVAGVVTEDGSVRVAHLVVAADAFKTRSDLLIAGDHVPTRSSGMSVYRAALPTELALQDPAFKARWGELVEQGGSNHEFWIGPGMHLGLFISPDFVAYGLTPRDKFLQPGGNEPIESWDPDVDPAEVLEVLHRVPGWNPAIEGLVRNTPKGATVHWPLLWRNLRQRWTSKGGRVVQVGDAAHTTVPASISGGTLAIEDAVTLAACLQLACSGGTPGGAPLGARIYNLLRYQRVSCVQKMSFVNSENLGAVDMDEVLKKDPEKVKVRFPKWLFQHDPEAYVYEKYGQAFSHFVLGTDFVNTNFPPGHEFKMWTIEEIHADILAGKKVADLLDGDWD</sequence>
<dbReference type="GO" id="GO:0071949">
    <property type="term" value="F:FAD binding"/>
    <property type="evidence" value="ECO:0007669"/>
    <property type="project" value="InterPro"/>
</dbReference>
<keyword evidence="3" id="KW-0285">Flavoprotein</keyword>
<reference evidence="9" key="1">
    <citation type="journal article" date="2014" name="Genome Announc.">
        <title>Complete sequencing and chromosome-scale genome assembly of the industrial progenitor strain P2niaD18 from the penicillin producer Penicillium chrysogenum.</title>
        <authorList>
            <person name="Specht T."/>
            <person name="Dahlmann T.A."/>
            <person name="Zadra I."/>
            <person name="Kurnsteiner H."/>
            <person name="Kuck U."/>
        </authorList>
    </citation>
    <scope>NUCLEOTIDE SEQUENCE [LARGE SCALE GENOMIC DNA]</scope>
    <source>
        <strain evidence="9">P2niaD18</strain>
    </source>
</reference>
<evidence type="ECO:0000259" key="8">
    <source>
        <dbReference type="Pfam" id="PF01494"/>
    </source>
</evidence>
<comment type="similarity">
    <text evidence="2">Belongs to the paxM FAD-dependent monooxygenase family.</text>
</comment>
<dbReference type="PRINTS" id="PR00420">
    <property type="entry name" value="RNGMNOXGNASE"/>
</dbReference>
<keyword evidence="4" id="KW-0274">FAD</keyword>
<feature type="region of interest" description="Disordered" evidence="7">
    <location>
        <begin position="1"/>
        <end position="28"/>
    </location>
</feature>
<evidence type="ECO:0000256" key="7">
    <source>
        <dbReference type="SAM" id="MobiDB-lite"/>
    </source>
</evidence>
<evidence type="ECO:0000313" key="9">
    <source>
        <dbReference type="EMBL" id="KZN93673.1"/>
    </source>
</evidence>
<dbReference type="Gene3D" id="3.50.50.60">
    <property type="entry name" value="FAD/NAD(P)-binding domain"/>
    <property type="match status" value="1"/>
</dbReference>
<proteinExistence type="inferred from homology"/>